<dbReference type="GO" id="GO:0003677">
    <property type="term" value="F:DNA binding"/>
    <property type="evidence" value="ECO:0007669"/>
    <property type="project" value="InterPro"/>
</dbReference>
<dbReference type="PANTHER" id="PTHR34322:SF2">
    <property type="entry name" value="TRANSPOSASE IS200-LIKE DOMAIN-CONTAINING PROTEIN"/>
    <property type="match status" value="1"/>
</dbReference>
<dbReference type="SMART" id="SM01321">
    <property type="entry name" value="Y1_Tnp"/>
    <property type="match status" value="1"/>
</dbReference>
<gene>
    <name evidence="2" type="ORF">SVA_2869</name>
</gene>
<keyword evidence="3" id="KW-1185">Reference proteome</keyword>
<evidence type="ECO:0000313" key="3">
    <source>
        <dbReference type="Proteomes" id="UP000218899"/>
    </source>
</evidence>
<dbReference type="Gene3D" id="3.30.70.1290">
    <property type="entry name" value="Transposase IS200-like"/>
    <property type="match status" value="1"/>
</dbReference>
<dbReference type="Proteomes" id="UP000218899">
    <property type="component" value="Chromosome"/>
</dbReference>
<reference evidence="2 3" key="1">
    <citation type="submission" date="2015-08" db="EMBL/GenBank/DDBJ databases">
        <title>Complete genome sequence of Sulfurifustis variabilis.</title>
        <authorList>
            <person name="Miura A."/>
            <person name="Kojima H."/>
            <person name="Fukui M."/>
        </authorList>
    </citation>
    <scope>NUCLEOTIDE SEQUENCE [LARGE SCALE GENOMIC DNA]</scope>
    <source>
        <strain evidence="3">skN76</strain>
    </source>
</reference>
<dbReference type="GO" id="GO:0006313">
    <property type="term" value="P:DNA transposition"/>
    <property type="evidence" value="ECO:0007669"/>
    <property type="project" value="InterPro"/>
</dbReference>
<sequence length="240" mass="27995">MPRKPRFTLSGVPQHVIQRGNNREPCFFAEQDYRRYLDDLAVSADKHACRIHAYVLMTNHVHLLLTPMKEHGIGELMQALGRRYVYYVNKTYRRTGTLWEGRYKASLVDSEAYLLSCMRYVELNPIRAEMVGHAAEYKWSSYGANAQGRPDPLLSPHPLYTALGHTASERQYAYRELFRHHIDEALLHEIRDALNHELVLGRSYFKDRIEAITQRRTRLGIPGRPRVEEEAGVYYIDLVH</sequence>
<evidence type="ECO:0000259" key="1">
    <source>
        <dbReference type="SMART" id="SM01321"/>
    </source>
</evidence>
<dbReference type="GO" id="GO:0004803">
    <property type="term" value="F:transposase activity"/>
    <property type="evidence" value="ECO:0007669"/>
    <property type="project" value="InterPro"/>
</dbReference>
<feature type="domain" description="Transposase IS200-like" evidence="1">
    <location>
        <begin position="9"/>
        <end position="124"/>
    </location>
</feature>
<dbReference type="PANTHER" id="PTHR34322">
    <property type="entry name" value="TRANSPOSASE, Y1_TNP DOMAIN-CONTAINING"/>
    <property type="match status" value="1"/>
</dbReference>
<dbReference type="SUPFAM" id="SSF143422">
    <property type="entry name" value="Transposase IS200-like"/>
    <property type="match status" value="1"/>
</dbReference>
<dbReference type="EMBL" id="AP014936">
    <property type="protein sequence ID" value="BAU49417.1"/>
    <property type="molecule type" value="Genomic_DNA"/>
</dbReference>
<dbReference type="RefSeq" id="WP_096461823.1">
    <property type="nucleotide sequence ID" value="NZ_AP014936.1"/>
</dbReference>
<dbReference type="InterPro" id="IPR002686">
    <property type="entry name" value="Transposase_17"/>
</dbReference>
<dbReference type="KEGG" id="sva:SVA_2869"/>
<organism evidence="2 3">
    <name type="scientific">Sulfurifustis variabilis</name>
    <dbReference type="NCBI Taxonomy" id="1675686"/>
    <lineage>
        <taxon>Bacteria</taxon>
        <taxon>Pseudomonadati</taxon>
        <taxon>Pseudomonadota</taxon>
        <taxon>Gammaproteobacteria</taxon>
        <taxon>Acidiferrobacterales</taxon>
        <taxon>Acidiferrobacteraceae</taxon>
        <taxon>Sulfurifustis</taxon>
    </lineage>
</organism>
<dbReference type="OrthoDB" id="9814067at2"/>
<dbReference type="AlphaFoldDB" id="A0A1B4VFB6"/>
<accession>A0A1B4VFB6</accession>
<proteinExistence type="predicted"/>
<dbReference type="Pfam" id="PF01797">
    <property type="entry name" value="Y1_Tnp"/>
    <property type="match status" value="1"/>
</dbReference>
<protein>
    <submittedName>
        <fullName evidence="2">Transposase</fullName>
    </submittedName>
</protein>
<name>A0A1B4VFB6_9GAMM</name>
<evidence type="ECO:0000313" key="2">
    <source>
        <dbReference type="EMBL" id="BAU49417.1"/>
    </source>
</evidence>
<dbReference type="InterPro" id="IPR036515">
    <property type="entry name" value="Transposase_17_sf"/>
</dbReference>